<accession>A0A371H4L0</accession>
<evidence type="ECO:0000313" key="1">
    <source>
        <dbReference type="EMBL" id="RDX97603.1"/>
    </source>
</evidence>
<organism evidence="1 2">
    <name type="scientific">Mucuna pruriens</name>
    <name type="common">Velvet bean</name>
    <name type="synonym">Dolichos pruriens</name>
    <dbReference type="NCBI Taxonomy" id="157652"/>
    <lineage>
        <taxon>Eukaryota</taxon>
        <taxon>Viridiplantae</taxon>
        <taxon>Streptophyta</taxon>
        <taxon>Embryophyta</taxon>
        <taxon>Tracheophyta</taxon>
        <taxon>Spermatophyta</taxon>
        <taxon>Magnoliopsida</taxon>
        <taxon>eudicotyledons</taxon>
        <taxon>Gunneridae</taxon>
        <taxon>Pentapetalae</taxon>
        <taxon>rosids</taxon>
        <taxon>fabids</taxon>
        <taxon>Fabales</taxon>
        <taxon>Fabaceae</taxon>
        <taxon>Papilionoideae</taxon>
        <taxon>50 kb inversion clade</taxon>
        <taxon>NPAAA clade</taxon>
        <taxon>indigoferoid/millettioid clade</taxon>
        <taxon>Phaseoleae</taxon>
        <taxon>Mucuna</taxon>
    </lineage>
</organism>
<reference evidence="1" key="1">
    <citation type="submission" date="2018-05" db="EMBL/GenBank/DDBJ databases">
        <title>Draft genome of Mucuna pruriens seed.</title>
        <authorList>
            <person name="Nnadi N.E."/>
            <person name="Vos R."/>
            <person name="Hasami M.H."/>
            <person name="Devisetty U.K."/>
            <person name="Aguiy J.C."/>
        </authorList>
    </citation>
    <scope>NUCLEOTIDE SEQUENCE [LARGE SCALE GENOMIC DNA]</scope>
    <source>
        <strain evidence="1">JCA_2017</strain>
    </source>
</reference>
<protein>
    <submittedName>
        <fullName evidence="1">Uncharacterized protein</fullName>
    </submittedName>
</protein>
<dbReference type="AlphaFoldDB" id="A0A371H4L0"/>
<dbReference type="OrthoDB" id="1747743at2759"/>
<proteinExistence type="predicted"/>
<comment type="caution">
    <text evidence="1">The sequence shown here is derived from an EMBL/GenBank/DDBJ whole genome shotgun (WGS) entry which is preliminary data.</text>
</comment>
<evidence type="ECO:0000313" key="2">
    <source>
        <dbReference type="Proteomes" id="UP000257109"/>
    </source>
</evidence>
<dbReference type="PANTHER" id="PTHR35046:SF9">
    <property type="entry name" value="RNA-DIRECTED DNA POLYMERASE"/>
    <property type="match status" value="1"/>
</dbReference>
<gene>
    <name evidence="1" type="ORF">CR513_19608</name>
</gene>
<sequence>MEVALIRANVESKSSHECSSSSNEVDFSSNNVNVANLRLVKKLSLSTLVHPRPYKLQWLSENGEMVVDRQVSLSFTLGKYNDEILCDVVSMEATHIR</sequence>
<keyword evidence="2" id="KW-1185">Reference proteome</keyword>
<dbReference type="Proteomes" id="UP000257109">
    <property type="component" value="Unassembled WGS sequence"/>
</dbReference>
<dbReference type="EMBL" id="QJKJ01003612">
    <property type="protein sequence ID" value="RDX97603.1"/>
    <property type="molecule type" value="Genomic_DNA"/>
</dbReference>
<dbReference type="PANTHER" id="PTHR35046">
    <property type="entry name" value="ZINC KNUCKLE (CCHC-TYPE) FAMILY PROTEIN"/>
    <property type="match status" value="1"/>
</dbReference>
<feature type="non-terminal residue" evidence="1">
    <location>
        <position position="1"/>
    </location>
</feature>
<name>A0A371H4L0_MUCPR</name>